<dbReference type="Gene3D" id="1.10.287.1490">
    <property type="match status" value="1"/>
</dbReference>
<evidence type="ECO:0000256" key="1">
    <source>
        <dbReference type="ARBA" id="ARBA00004236"/>
    </source>
</evidence>
<proteinExistence type="predicted"/>
<organism evidence="8 9">
    <name type="scientific">Sphaeramia orbicularis</name>
    <name type="common">orbiculate cardinalfish</name>
    <dbReference type="NCBI Taxonomy" id="375764"/>
    <lineage>
        <taxon>Eukaryota</taxon>
        <taxon>Metazoa</taxon>
        <taxon>Chordata</taxon>
        <taxon>Craniata</taxon>
        <taxon>Vertebrata</taxon>
        <taxon>Euteleostomi</taxon>
        <taxon>Actinopterygii</taxon>
        <taxon>Neopterygii</taxon>
        <taxon>Teleostei</taxon>
        <taxon>Neoteleostei</taxon>
        <taxon>Acanthomorphata</taxon>
        <taxon>Gobiaria</taxon>
        <taxon>Kurtiformes</taxon>
        <taxon>Apogonoidei</taxon>
        <taxon>Apogonidae</taxon>
        <taxon>Apogoninae</taxon>
        <taxon>Sphaeramia</taxon>
    </lineage>
</organism>
<evidence type="ECO:0000313" key="9">
    <source>
        <dbReference type="Proteomes" id="UP000472271"/>
    </source>
</evidence>
<dbReference type="FunCoup" id="A0A672ZQ58">
    <property type="interactions" value="94"/>
</dbReference>
<evidence type="ECO:0000256" key="7">
    <source>
        <dbReference type="SAM" id="MobiDB-lite"/>
    </source>
</evidence>
<evidence type="ECO:0000256" key="5">
    <source>
        <dbReference type="ARBA" id="ARBA00022553"/>
    </source>
</evidence>
<accession>A0A672ZQ58</accession>
<dbReference type="Proteomes" id="UP000472271">
    <property type="component" value="Chromosome 12"/>
</dbReference>
<keyword evidence="4" id="KW-0963">Cytoplasm</keyword>
<feature type="compositionally biased region" description="Basic and acidic residues" evidence="7">
    <location>
        <begin position="270"/>
        <end position="283"/>
    </location>
</feature>
<keyword evidence="6" id="KW-0472">Membrane</keyword>
<sequence length="358" mass="39359">MFHSEIKSINISVSFHLTYKKRFEGPHFCCLVVQVESLRSVVDGLESSLGITRVEMEGAISRMKKGEVETRKVEEALHKLQNDLLRDLSQGITEVKEAREKDFSSLEKTVEERLAEVSQSITASVTEFTEAQGEAQSQLAELKARLGDLEDPTLIKQEIAAIVDTVAEIRTAKQAADASVDSLRDQIGAVREELQTRNQEVVSLSQEVESVRTVVQQNIGNLKQSVSAAESDILTLKDKTATLEGSMAQATDSVHNVEQQLDEATTQAQKRSEDLEARVRASEESGDSLSTSLTDITAKIESLLAKYDTHETKLVAKDSSLGHQVEDLVKRLTSLEDSSTSSVKSEQLKSLQIMSPNG</sequence>
<reference evidence="8" key="3">
    <citation type="submission" date="2025-09" db="UniProtKB">
        <authorList>
            <consortium name="Ensembl"/>
        </authorList>
    </citation>
    <scope>IDENTIFICATION</scope>
</reference>
<evidence type="ECO:0000256" key="3">
    <source>
        <dbReference type="ARBA" id="ARBA00022475"/>
    </source>
</evidence>
<feature type="region of interest" description="Disordered" evidence="7">
    <location>
        <begin position="265"/>
        <end position="291"/>
    </location>
</feature>
<dbReference type="GO" id="GO:0005886">
    <property type="term" value="C:plasma membrane"/>
    <property type="evidence" value="ECO:0007669"/>
    <property type="project" value="UniProtKB-SubCell"/>
</dbReference>
<keyword evidence="3" id="KW-1003">Cell membrane</keyword>
<evidence type="ECO:0008006" key="10">
    <source>
        <dbReference type="Google" id="ProtNLM"/>
    </source>
</evidence>
<evidence type="ECO:0000256" key="6">
    <source>
        <dbReference type="ARBA" id="ARBA00023136"/>
    </source>
</evidence>
<dbReference type="AlphaFoldDB" id="A0A672ZQ58"/>
<dbReference type="InParanoid" id="A0A672ZQ58"/>
<dbReference type="PANTHER" id="PTHR45161:SF1">
    <property type="entry name" value="CYTOSKELETON-ASSOCIATED PROTEIN 4"/>
    <property type="match status" value="1"/>
</dbReference>
<dbReference type="SUPFAM" id="SSF57997">
    <property type="entry name" value="Tropomyosin"/>
    <property type="match status" value="1"/>
</dbReference>
<dbReference type="Ensembl" id="ENSSORT00005019534.1">
    <property type="protein sequence ID" value="ENSSORP00005018979.1"/>
    <property type="gene ID" value="ENSSORG00005009344.1"/>
</dbReference>
<feature type="region of interest" description="Disordered" evidence="7">
    <location>
        <begin position="337"/>
        <end position="358"/>
    </location>
</feature>
<comment type="subcellular location">
    <subcellularLocation>
        <location evidence="1">Cell membrane</location>
    </subcellularLocation>
    <subcellularLocation>
        <location evidence="2">Cytoplasm</location>
    </subcellularLocation>
</comment>
<protein>
    <recommendedName>
        <fullName evidence="10">Cytoskeleton associated protein 4</fullName>
    </recommendedName>
</protein>
<evidence type="ECO:0000256" key="4">
    <source>
        <dbReference type="ARBA" id="ARBA00022490"/>
    </source>
</evidence>
<reference evidence="8" key="2">
    <citation type="submission" date="2025-08" db="UniProtKB">
        <authorList>
            <consortium name="Ensembl"/>
        </authorList>
    </citation>
    <scope>IDENTIFICATION</scope>
</reference>
<evidence type="ECO:0000313" key="8">
    <source>
        <dbReference type="Ensembl" id="ENSSORP00005018979.1"/>
    </source>
</evidence>
<name>A0A672ZQ58_9TELE</name>
<keyword evidence="5" id="KW-0597">Phosphoprotein</keyword>
<dbReference type="PANTHER" id="PTHR45161">
    <property type="entry name" value="CYTOSKELETON-ASSOCIATED PROTEIN 4"/>
    <property type="match status" value="1"/>
</dbReference>
<reference evidence="8" key="1">
    <citation type="submission" date="2019-06" db="EMBL/GenBank/DDBJ databases">
        <authorList>
            <consortium name="Wellcome Sanger Institute Data Sharing"/>
        </authorList>
    </citation>
    <scope>NUCLEOTIDE SEQUENCE [LARGE SCALE GENOMIC DNA]</scope>
</reference>
<dbReference type="GO" id="GO:0005737">
    <property type="term" value="C:cytoplasm"/>
    <property type="evidence" value="ECO:0007669"/>
    <property type="project" value="UniProtKB-SubCell"/>
</dbReference>
<keyword evidence="9" id="KW-1185">Reference proteome</keyword>
<evidence type="ECO:0000256" key="2">
    <source>
        <dbReference type="ARBA" id="ARBA00004496"/>
    </source>
</evidence>